<feature type="transmembrane region" description="Helical" evidence="7">
    <location>
        <begin position="124"/>
        <end position="143"/>
    </location>
</feature>
<comment type="caution">
    <text evidence="9">The sequence shown here is derived from an EMBL/GenBank/DDBJ whole genome shotgun (WGS) entry which is preliminary data.</text>
</comment>
<reference evidence="9 10" key="1">
    <citation type="submission" date="2024-05" db="EMBL/GenBank/DDBJ databases">
        <title>Long read based assembly of the Candida bracarensis genome reveals expanded adhesin content.</title>
        <authorList>
            <person name="Marcet-Houben M."/>
            <person name="Ksiezopolska E."/>
            <person name="Gabaldon T."/>
        </authorList>
    </citation>
    <scope>NUCLEOTIDE SEQUENCE [LARGE SCALE GENOMIC DNA]</scope>
    <source>
        <strain evidence="9 10">CBM6</strain>
    </source>
</reference>
<sequence>MAGNIHSLNSGARNNRPANGANADASFSAFWYSVPPITRHLLALCVAVSCSCHTKLLGYDKILFTWRQAFTKFQVWRVLTSCLLLPKSLMPALMEGYNLYNRCSQLEQNFYLQASRPSLGSHNFAYYLLFCLIVIPSMAGFMYGSTYPLFLTSAFTACLTYTWSLYNANSKIMFYGVLPIWGKFFPVLQLATSFVLGSQADFKLSLMGIMTAYIYNCLDTWSLGPLVGRFFTGTENYGMESKGYMEAPGWFVYVYNLISGEKTPAAKNVATKSTGAKLGQLIGRGGRRLGTKDDIKKQEGVSTVDKKVEEEETPSKSATPVATTTGLQRSSSDNSESESFKGNGKRIGDD</sequence>
<dbReference type="Proteomes" id="UP001623330">
    <property type="component" value="Unassembled WGS sequence"/>
</dbReference>
<evidence type="ECO:0000256" key="6">
    <source>
        <dbReference type="ARBA" id="ARBA00023136"/>
    </source>
</evidence>
<proteinExistence type="inferred from homology"/>
<name>A0ABR4NTU2_9SACH</name>
<comment type="subcellular location">
    <subcellularLocation>
        <location evidence="1 7">Endoplasmic reticulum membrane</location>
        <topology evidence="1 7">Multi-pass membrane protein</topology>
    </subcellularLocation>
</comment>
<dbReference type="PANTHER" id="PTHR11009">
    <property type="entry name" value="DER1-LIKE PROTEIN, DERLIN"/>
    <property type="match status" value="1"/>
</dbReference>
<evidence type="ECO:0000256" key="5">
    <source>
        <dbReference type="ARBA" id="ARBA00022989"/>
    </source>
</evidence>
<evidence type="ECO:0000256" key="8">
    <source>
        <dbReference type="SAM" id="MobiDB-lite"/>
    </source>
</evidence>
<comment type="function">
    <text evidence="7">May be involved in the degradation of misfolded endoplasmic reticulum (ER) luminal proteins.</text>
</comment>
<feature type="compositionally biased region" description="Basic and acidic residues" evidence="8">
    <location>
        <begin position="290"/>
        <end position="309"/>
    </location>
</feature>
<keyword evidence="4 7" id="KW-0256">Endoplasmic reticulum</keyword>
<feature type="region of interest" description="Disordered" evidence="8">
    <location>
        <begin position="289"/>
        <end position="350"/>
    </location>
</feature>
<feature type="transmembrane region" description="Helical" evidence="7">
    <location>
        <begin position="173"/>
        <end position="196"/>
    </location>
</feature>
<organism evidence="9 10">
    <name type="scientific">Nakaseomyces bracarensis</name>
    <dbReference type="NCBI Taxonomy" id="273131"/>
    <lineage>
        <taxon>Eukaryota</taxon>
        <taxon>Fungi</taxon>
        <taxon>Dikarya</taxon>
        <taxon>Ascomycota</taxon>
        <taxon>Saccharomycotina</taxon>
        <taxon>Saccharomycetes</taxon>
        <taxon>Saccharomycetales</taxon>
        <taxon>Saccharomycetaceae</taxon>
        <taxon>Nakaseomyces</taxon>
    </lineage>
</organism>
<accession>A0ABR4NTU2</accession>
<comment type="caution">
    <text evidence="7">Lacks conserved residue(s) required for the propagation of feature annotation.</text>
</comment>
<evidence type="ECO:0000256" key="2">
    <source>
        <dbReference type="ARBA" id="ARBA00008917"/>
    </source>
</evidence>
<feature type="transmembrane region" description="Helical" evidence="7">
    <location>
        <begin position="149"/>
        <end position="166"/>
    </location>
</feature>
<keyword evidence="10" id="KW-1185">Reference proteome</keyword>
<evidence type="ECO:0000256" key="1">
    <source>
        <dbReference type="ARBA" id="ARBA00004477"/>
    </source>
</evidence>
<evidence type="ECO:0000256" key="4">
    <source>
        <dbReference type="ARBA" id="ARBA00022824"/>
    </source>
</evidence>
<gene>
    <name evidence="9" type="ORF">RNJ44_04067</name>
</gene>
<comment type="similarity">
    <text evidence="2 7">Belongs to the derlin family.</text>
</comment>
<keyword evidence="3 7" id="KW-0812">Transmembrane</keyword>
<evidence type="ECO:0000256" key="7">
    <source>
        <dbReference type="RuleBase" id="RU363059"/>
    </source>
</evidence>
<protein>
    <recommendedName>
        <fullName evidence="7">Derlin</fullName>
    </recommendedName>
</protein>
<evidence type="ECO:0000313" key="10">
    <source>
        <dbReference type="Proteomes" id="UP001623330"/>
    </source>
</evidence>
<keyword evidence="5 7" id="KW-1133">Transmembrane helix</keyword>
<feature type="compositionally biased region" description="Polar residues" evidence="8">
    <location>
        <begin position="315"/>
        <end position="329"/>
    </location>
</feature>
<dbReference type="InterPro" id="IPR007599">
    <property type="entry name" value="DER1"/>
</dbReference>
<evidence type="ECO:0000313" key="9">
    <source>
        <dbReference type="EMBL" id="KAL3232151.1"/>
    </source>
</evidence>
<dbReference type="Pfam" id="PF04511">
    <property type="entry name" value="DER1"/>
    <property type="match status" value="1"/>
</dbReference>
<dbReference type="SUPFAM" id="SSF144091">
    <property type="entry name" value="Rhomboid-like"/>
    <property type="match status" value="1"/>
</dbReference>
<dbReference type="InterPro" id="IPR035952">
    <property type="entry name" value="Rhomboid-like_sf"/>
</dbReference>
<evidence type="ECO:0000256" key="3">
    <source>
        <dbReference type="ARBA" id="ARBA00022692"/>
    </source>
</evidence>
<dbReference type="EMBL" id="JBEVYD010000005">
    <property type="protein sequence ID" value="KAL3232151.1"/>
    <property type="molecule type" value="Genomic_DNA"/>
</dbReference>
<keyword evidence="6 7" id="KW-0472">Membrane</keyword>